<evidence type="ECO:0000313" key="9">
    <source>
        <dbReference type="Proteomes" id="UP000320160"/>
    </source>
</evidence>
<feature type="transmembrane region" description="Helical" evidence="6">
    <location>
        <begin position="218"/>
        <end position="243"/>
    </location>
</feature>
<feature type="domain" description="Yip1" evidence="7">
    <location>
        <begin position="154"/>
        <end position="330"/>
    </location>
</feature>
<protein>
    <submittedName>
        <fullName evidence="8">DUF1282 domain-containing protein</fullName>
    </submittedName>
</protein>
<dbReference type="Proteomes" id="UP000320160">
    <property type="component" value="Unassembled WGS sequence"/>
</dbReference>
<dbReference type="GO" id="GO:0016020">
    <property type="term" value="C:membrane"/>
    <property type="evidence" value="ECO:0007669"/>
    <property type="project" value="UniProtKB-SubCell"/>
</dbReference>
<sequence length="356" mass="37285">MATTPASIAIGAPTRGPKPSIARLTKRPTNALPTSSIAANAHVLLCFAAAMNANRAIARNRPPTSARTLARPISPSACMPRSTGKCCSRNQCGPTPRSAMIPINPTKILETSAIVPPVYAYVTFTYPIDYGSYRHKRPIFRRGKTMSLVDRAKNMILKPAEEWNVVADEPATVGGLFTGYAMILAAIPLVAAILFTGVFGITAAGLGGMGGGMMAMGVSAITTMAVIGYVLSLVTLYVMSIIVNAVSPHFNGKSDVVQSTKLMTYASTPTWVAGLVSWIPLLGGLISLAAIAYVVYLIYLGLQPVLGVPKEKVAGFTVVIVLIYIVLSLIVSGVIVGLLFSTFFSAGMMSGALTGA</sequence>
<dbReference type="OrthoDB" id="7423401at2"/>
<organism evidence="8 9">
    <name type="scientific">Sphingorhabdus contaminans</name>
    <dbReference type="NCBI Taxonomy" id="1343899"/>
    <lineage>
        <taxon>Bacteria</taxon>
        <taxon>Pseudomonadati</taxon>
        <taxon>Pseudomonadota</taxon>
        <taxon>Alphaproteobacteria</taxon>
        <taxon>Sphingomonadales</taxon>
        <taxon>Sphingomonadaceae</taxon>
        <taxon>Sphingorhabdus</taxon>
    </lineage>
</organism>
<dbReference type="Pfam" id="PF04893">
    <property type="entry name" value="Yip1"/>
    <property type="match status" value="1"/>
</dbReference>
<feature type="region of interest" description="Disordered" evidence="5">
    <location>
        <begin position="1"/>
        <end position="22"/>
    </location>
</feature>
<comment type="subcellular location">
    <subcellularLocation>
        <location evidence="1">Membrane</location>
        <topology evidence="1">Multi-pass membrane protein</topology>
    </subcellularLocation>
</comment>
<evidence type="ECO:0000256" key="6">
    <source>
        <dbReference type="SAM" id="Phobius"/>
    </source>
</evidence>
<reference evidence="8 9" key="1">
    <citation type="submission" date="2019-07" db="EMBL/GenBank/DDBJ databases">
        <authorList>
            <person name="Park M."/>
        </authorList>
    </citation>
    <scope>NUCLEOTIDE SEQUENCE [LARGE SCALE GENOMIC DNA]</scope>
    <source>
        <strain evidence="8 9">KCTC32445</strain>
    </source>
</reference>
<dbReference type="InterPro" id="IPR006977">
    <property type="entry name" value="Yip1_dom"/>
</dbReference>
<dbReference type="EMBL" id="VKKU01000001">
    <property type="protein sequence ID" value="TSB04413.1"/>
    <property type="molecule type" value="Genomic_DNA"/>
</dbReference>
<evidence type="ECO:0000256" key="1">
    <source>
        <dbReference type="ARBA" id="ARBA00004141"/>
    </source>
</evidence>
<comment type="caution">
    <text evidence="8">The sequence shown here is derived from an EMBL/GenBank/DDBJ whole genome shotgun (WGS) entry which is preliminary data.</text>
</comment>
<evidence type="ECO:0000256" key="3">
    <source>
        <dbReference type="ARBA" id="ARBA00022989"/>
    </source>
</evidence>
<keyword evidence="3 6" id="KW-1133">Transmembrane helix</keyword>
<feature type="transmembrane region" description="Helical" evidence="6">
    <location>
        <begin position="314"/>
        <end position="340"/>
    </location>
</feature>
<feature type="transmembrane region" description="Helical" evidence="6">
    <location>
        <begin position="278"/>
        <end position="302"/>
    </location>
</feature>
<keyword evidence="4 6" id="KW-0472">Membrane</keyword>
<feature type="transmembrane region" description="Helical" evidence="6">
    <location>
        <begin position="180"/>
        <end position="206"/>
    </location>
</feature>
<gene>
    <name evidence="8" type="ORF">FOM92_03020</name>
</gene>
<keyword evidence="9" id="KW-1185">Reference proteome</keyword>
<dbReference type="AlphaFoldDB" id="A0A553WI93"/>
<evidence type="ECO:0000256" key="2">
    <source>
        <dbReference type="ARBA" id="ARBA00022692"/>
    </source>
</evidence>
<name>A0A553WI93_9SPHN</name>
<accession>A0A553WI93</accession>
<evidence type="ECO:0000313" key="8">
    <source>
        <dbReference type="EMBL" id="TSB04413.1"/>
    </source>
</evidence>
<evidence type="ECO:0000259" key="7">
    <source>
        <dbReference type="Pfam" id="PF04893"/>
    </source>
</evidence>
<evidence type="ECO:0000256" key="5">
    <source>
        <dbReference type="SAM" id="MobiDB-lite"/>
    </source>
</evidence>
<evidence type="ECO:0000256" key="4">
    <source>
        <dbReference type="ARBA" id="ARBA00023136"/>
    </source>
</evidence>
<keyword evidence="2 6" id="KW-0812">Transmembrane</keyword>
<proteinExistence type="predicted"/>